<dbReference type="Proteomes" id="UP001333996">
    <property type="component" value="Unassembled WGS sequence"/>
</dbReference>
<dbReference type="SUPFAM" id="SSF54593">
    <property type="entry name" value="Glyoxalase/Bleomycin resistance protein/Dihydroxybiphenyl dioxygenase"/>
    <property type="match status" value="1"/>
</dbReference>
<dbReference type="InterPro" id="IPR041581">
    <property type="entry name" value="Glyoxalase_6"/>
</dbReference>
<evidence type="ECO:0000313" key="3">
    <source>
        <dbReference type="Proteomes" id="UP001333996"/>
    </source>
</evidence>
<dbReference type="PROSITE" id="PS51819">
    <property type="entry name" value="VOC"/>
    <property type="match status" value="1"/>
</dbReference>
<gene>
    <name evidence="2" type="ORF">VXC91_12430</name>
</gene>
<evidence type="ECO:0000259" key="1">
    <source>
        <dbReference type="PROSITE" id="PS51819"/>
    </source>
</evidence>
<accession>A0ABU7FFK8</accession>
<evidence type="ECO:0000313" key="2">
    <source>
        <dbReference type="EMBL" id="MED7822766.1"/>
    </source>
</evidence>
<name>A0ABU7FFK8_9ACTN</name>
<feature type="domain" description="VOC" evidence="1">
    <location>
        <begin position="3"/>
        <end position="119"/>
    </location>
</feature>
<dbReference type="PANTHER" id="PTHR35908:SF1">
    <property type="entry name" value="CONSERVED PROTEIN"/>
    <property type="match status" value="1"/>
</dbReference>
<organism evidence="2 3">
    <name type="scientific">Streptomyces chiangmaiensis</name>
    <dbReference type="NCBI Taxonomy" id="766497"/>
    <lineage>
        <taxon>Bacteria</taxon>
        <taxon>Bacillati</taxon>
        <taxon>Actinomycetota</taxon>
        <taxon>Actinomycetes</taxon>
        <taxon>Kitasatosporales</taxon>
        <taxon>Streptomycetaceae</taxon>
        <taxon>Streptomyces</taxon>
    </lineage>
</organism>
<proteinExistence type="predicted"/>
<dbReference type="InterPro" id="IPR037523">
    <property type="entry name" value="VOC_core"/>
</dbReference>
<sequence>MLIMGSVVLGVSDMRRAAALRMEALGHVPRDRIEDDWVVRVPPGRAAGPGLSLGPSETPVQEHPRVQGDLYTADAAQAAEVERLVGLGARHVEWDLYPEDPDFVVPADPDGNRFRVVDTGRGAEGP</sequence>
<dbReference type="Pfam" id="PF18029">
    <property type="entry name" value="Glyoxalase_6"/>
    <property type="match status" value="1"/>
</dbReference>
<dbReference type="Gene3D" id="3.10.180.10">
    <property type="entry name" value="2,3-Dihydroxybiphenyl 1,2-Dioxygenase, domain 1"/>
    <property type="match status" value="1"/>
</dbReference>
<dbReference type="EMBL" id="JAYWVC010000029">
    <property type="protein sequence ID" value="MED7822766.1"/>
    <property type="molecule type" value="Genomic_DNA"/>
</dbReference>
<reference evidence="2" key="1">
    <citation type="submission" date="2024-01" db="EMBL/GenBank/DDBJ databases">
        <title>First draft genome sequence data of TA4-1, the type strain of Gram-positive actinobacterium Streptomyces chiangmaiensis.</title>
        <authorList>
            <person name="Yasawong M."/>
            <person name="Nantapong N."/>
        </authorList>
    </citation>
    <scope>NUCLEOTIDE SEQUENCE</scope>
    <source>
        <strain evidence="2">TA4-1</strain>
    </source>
</reference>
<protein>
    <submittedName>
        <fullName evidence="2">VOC family protein</fullName>
    </submittedName>
</protein>
<dbReference type="PANTHER" id="PTHR35908">
    <property type="entry name" value="HYPOTHETICAL FUSION PROTEIN"/>
    <property type="match status" value="1"/>
</dbReference>
<comment type="caution">
    <text evidence="2">The sequence shown here is derived from an EMBL/GenBank/DDBJ whole genome shotgun (WGS) entry which is preliminary data.</text>
</comment>
<keyword evidence="3" id="KW-1185">Reference proteome</keyword>
<dbReference type="InterPro" id="IPR029068">
    <property type="entry name" value="Glyas_Bleomycin-R_OHBP_Dase"/>
</dbReference>
<dbReference type="RefSeq" id="WP_329507198.1">
    <property type="nucleotide sequence ID" value="NZ_BAAAYZ010000296.1"/>
</dbReference>